<accession>A0A9N8V1L8</accession>
<organism evidence="1 2">
    <name type="scientific">Diversispora eburnea</name>
    <dbReference type="NCBI Taxonomy" id="1213867"/>
    <lineage>
        <taxon>Eukaryota</taxon>
        <taxon>Fungi</taxon>
        <taxon>Fungi incertae sedis</taxon>
        <taxon>Mucoromycota</taxon>
        <taxon>Glomeromycotina</taxon>
        <taxon>Glomeromycetes</taxon>
        <taxon>Diversisporales</taxon>
        <taxon>Diversisporaceae</taxon>
        <taxon>Diversispora</taxon>
    </lineage>
</organism>
<name>A0A9N8V1L8_9GLOM</name>
<dbReference type="AlphaFoldDB" id="A0A9N8V1L8"/>
<gene>
    <name evidence="1" type="ORF">DEBURN_LOCUS674</name>
</gene>
<reference evidence="1" key="1">
    <citation type="submission" date="2021-06" db="EMBL/GenBank/DDBJ databases">
        <authorList>
            <person name="Kallberg Y."/>
            <person name="Tangrot J."/>
            <person name="Rosling A."/>
        </authorList>
    </citation>
    <scope>NUCLEOTIDE SEQUENCE</scope>
    <source>
        <strain evidence="1">AZ414A</strain>
    </source>
</reference>
<dbReference type="OrthoDB" id="2397048at2759"/>
<proteinExistence type="predicted"/>
<evidence type="ECO:0000313" key="2">
    <source>
        <dbReference type="Proteomes" id="UP000789706"/>
    </source>
</evidence>
<protein>
    <submittedName>
        <fullName evidence="1">3252_t:CDS:1</fullName>
    </submittedName>
</protein>
<evidence type="ECO:0000313" key="1">
    <source>
        <dbReference type="EMBL" id="CAG8434244.1"/>
    </source>
</evidence>
<dbReference type="Proteomes" id="UP000789706">
    <property type="component" value="Unassembled WGS sequence"/>
</dbReference>
<comment type="caution">
    <text evidence="1">The sequence shown here is derived from an EMBL/GenBank/DDBJ whole genome shotgun (WGS) entry which is preliminary data.</text>
</comment>
<keyword evidence="2" id="KW-1185">Reference proteome</keyword>
<sequence length="299" mass="33832">MSCYGDMIVKVNQVCQSDKEDTKLTVVLGLKIMTVTSSTHFMIKKDLGSNKYPLKVSLIGITQDIAKEINNENAMVKVLVKNYVGQSSNFIVMIVFLYCNSQFKHLINSTRPNESLLFIVEHLKVIQDDLYVYTVETSFINTYSNVSESLTEVPMIENSDRGEEVNQFVIDSSASDFHLSKCIKTKNKDKCVTEQNTGCMNESNVPETNTVSENKRRGVVRRLNLISSLMPKHCKVQVKLIEIGSLVENIYYGPFSHFWWKLSNQIPKYFCQSGNVSATKTSATKAVSKVYQDIFHNGT</sequence>
<dbReference type="EMBL" id="CAJVPK010000024">
    <property type="protein sequence ID" value="CAG8434244.1"/>
    <property type="molecule type" value="Genomic_DNA"/>
</dbReference>